<dbReference type="Proteomes" id="UP000729402">
    <property type="component" value="Unassembled WGS sequence"/>
</dbReference>
<keyword evidence="1" id="KW-0175">Coiled coil</keyword>
<dbReference type="InterPro" id="IPR002100">
    <property type="entry name" value="TF_MADSbox"/>
</dbReference>
<dbReference type="InterPro" id="IPR033897">
    <property type="entry name" value="SRF-like_MADS-box"/>
</dbReference>
<dbReference type="GO" id="GO:0000978">
    <property type="term" value="F:RNA polymerase II cis-regulatory region sequence-specific DNA binding"/>
    <property type="evidence" value="ECO:0007669"/>
    <property type="project" value="TreeGrafter"/>
</dbReference>
<organism evidence="3 4">
    <name type="scientific">Zizania palustris</name>
    <name type="common">Northern wild rice</name>
    <dbReference type="NCBI Taxonomy" id="103762"/>
    <lineage>
        <taxon>Eukaryota</taxon>
        <taxon>Viridiplantae</taxon>
        <taxon>Streptophyta</taxon>
        <taxon>Embryophyta</taxon>
        <taxon>Tracheophyta</taxon>
        <taxon>Spermatophyta</taxon>
        <taxon>Magnoliopsida</taxon>
        <taxon>Liliopsida</taxon>
        <taxon>Poales</taxon>
        <taxon>Poaceae</taxon>
        <taxon>BOP clade</taxon>
        <taxon>Oryzoideae</taxon>
        <taxon>Oryzeae</taxon>
        <taxon>Zizaniinae</taxon>
        <taxon>Zizania</taxon>
    </lineage>
</organism>
<comment type="caution">
    <text evidence="3">The sequence shown here is derived from an EMBL/GenBank/DDBJ whole genome shotgun (WGS) entry which is preliminary data.</text>
</comment>
<dbReference type="PANTHER" id="PTHR11945">
    <property type="entry name" value="MADS BOX PROTEIN"/>
    <property type="match status" value="1"/>
</dbReference>
<protein>
    <recommendedName>
        <fullName evidence="2">MADS-box domain-containing protein</fullName>
    </recommendedName>
</protein>
<reference evidence="3" key="1">
    <citation type="journal article" date="2021" name="bioRxiv">
        <title>Whole Genome Assembly and Annotation of Northern Wild Rice, Zizania palustris L., Supports a Whole Genome Duplication in the Zizania Genus.</title>
        <authorList>
            <person name="Haas M."/>
            <person name="Kono T."/>
            <person name="Macchietto M."/>
            <person name="Millas R."/>
            <person name="McGilp L."/>
            <person name="Shao M."/>
            <person name="Duquette J."/>
            <person name="Hirsch C.N."/>
            <person name="Kimball J."/>
        </authorList>
    </citation>
    <scope>NUCLEOTIDE SEQUENCE</scope>
    <source>
        <tissue evidence="3">Fresh leaf tissue</tissue>
    </source>
</reference>
<feature type="domain" description="MADS-box" evidence="2">
    <location>
        <begin position="3"/>
        <end position="49"/>
    </location>
</feature>
<reference evidence="3" key="2">
    <citation type="submission" date="2021-02" db="EMBL/GenBank/DDBJ databases">
        <authorList>
            <person name="Kimball J.A."/>
            <person name="Haas M.W."/>
            <person name="Macchietto M."/>
            <person name="Kono T."/>
            <person name="Duquette J."/>
            <person name="Shao M."/>
        </authorList>
    </citation>
    <scope>NUCLEOTIDE SEQUENCE</scope>
    <source>
        <tissue evidence="3">Fresh leaf tissue</tissue>
    </source>
</reference>
<dbReference type="EMBL" id="JAAALK010000282">
    <property type="protein sequence ID" value="KAG8081419.1"/>
    <property type="molecule type" value="Genomic_DNA"/>
</dbReference>
<feature type="coiled-coil region" evidence="1">
    <location>
        <begin position="82"/>
        <end position="123"/>
    </location>
</feature>
<dbReference type="GO" id="GO:0046983">
    <property type="term" value="F:protein dimerization activity"/>
    <property type="evidence" value="ECO:0007669"/>
    <property type="project" value="InterPro"/>
</dbReference>
<evidence type="ECO:0000256" key="1">
    <source>
        <dbReference type="SAM" id="Coils"/>
    </source>
</evidence>
<proteinExistence type="predicted"/>
<name>A0A8J5T776_ZIZPA</name>
<evidence type="ECO:0000313" key="3">
    <source>
        <dbReference type="EMBL" id="KAG8081419.1"/>
    </source>
</evidence>
<evidence type="ECO:0000259" key="2">
    <source>
        <dbReference type="PROSITE" id="PS50066"/>
    </source>
</evidence>
<dbReference type="PANTHER" id="PTHR11945:SF763">
    <property type="entry name" value="MADS-BOX TRANSCRIPTION FACTOR 22"/>
    <property type="match status" value="1"/>
</dbReference>
<accession>A0A8J5T776</accession>
<dbReference type="GO" id="GO:0045944">
    <property type="term" value="P:positive regulation of transcription by RNA polymerase II"/>
    <property type="evidence" value="ECO:0007669"/>
    <property type="project" value="InterPro"/>
</dbReference>
<dbReference type="SMART" id="SM00432">
    <property type="entry name" value="MADS"/>
    <property type="match status" value="1"/>
</dbReference>
<dbReference type="AlphaFoldDB" id="A0A8J5T776"/>
<dbReference type="GO" id="GO:0000981">
    <property type="term" value="F:DNA-binding transcription factor activity, RNA polymerase II-specific"/>
    <property type="evidence" value="ECO:0007669"/>
    <property type="project" value="InterPro"/>
</dbReference>
<dbReference type="OrthoDB" id="675102at2759"/>
<sequence>MPRRSRRTGMRYIENDRDRSITLSKRRDGIFKIANDLSILTGASVAIILDGNNKVQLFGAPLVEPIIDTFMSEYPSMESLADEQLKTKIEQMQSEVLQLERENAEKDKRLKESICRFKEAEEESLGDQPTSEVQAYNPVEQPQNHSTDYIPNFGDNYISDFLADISEDSNAVVDPLVSPLVDDQWFDNYLFAELDPTDGNVGQVVSDYGVPQAPGVPAGGFFHTLPGSSFSGENANADAGY</sequence>
<dbReference type="PROSITE" id="PS50066">
    <property type="entry name" value="MADS_BOX_2"/>
    <property type="match status" value="1"/>
</dbReference>
<keyword evidence="4" id="KW-1185">Reference proteome</keyword>
<gene>
    <name evidence="3" type="ORF">GUJ93_ZPchr0007g3270</name>
</gene>
<evidence type="ECO:0000313" key="4">
    <source>
        <dbReference type="Proteomes" id="UP000729402"/>
    </source>
</evidence>
<dbReference type="Pfam" id="PF00319">
    <property type="entry name" value="SRF-TF"/>
    <property type="match status" value="1"/>
</dbReference>
<dbReference type="CDD" id="cd00266">
    <property type="entry name" value="MADS_SRF_like"/>
    <property type="match status" value="1"/>
</dbReference>